<evidence type="ECO:0000313" key="3">
    <source>
        <dbReference type="Proteomes" id="UP000596276"/>
    </source>
</evidence>
<gene>
    <name evidence="2" type="ORF">F9C07_1079298</name>
</gene>
<evidence type="ECO:0000256" key="1">
    <source>
        <dbReference type="SAM" id="Phobius"/>
    </source>
</evidence>
<name>A0A7U2MQV0_ASPFN</name>
<evidence type="ECO:0000313" key="2">
    <source>
        <dbReference type="EMBL" id="QRD88224.1"/>
    </source>
</evidence>
<protein>
    <recommendedName>
        <fullName evidence="4">Transmembrane protein</fullName>
    </recommendedName>
</protein>
<keyword evidence="3" id="KW-1185">Reference proteome</keyword>
<dbReference type="EMBL" id="CP044619">
    <property type="protein sequence ID" value="QRD88224.1"/>
    <property type="molecule type" value="Genomic_DNA"/>
</dbReference>
<dbReference type="Proteomes" id="UP000596276">
    <property type="component" value="Chromosome 1"/>
</dbReference>
<keyword evidence="1" id="KW-1133">Transmembrane helix</keyword>
<dbReference type="AlphaFoldDB" id="A0A7U2MQV0"/>
<organism evidence="2 3">
    <name type="scientific">Aspergillus flavus (strain ATCC 200026 / FGSC A1120 / IAM 13836 / NRRL 3357 / JCM 12722 / SRRC 167)</name>
    <dbReference type="NCBI Taxonomy" id="332952"/>
    <lineage>
        <taxon>Eukaryota</taxon>
        <taxon>Fungi</taxon>
        <taxon>Dikarya</taxon>
        <taxon>Ascomycota</taxon>
        <taxon>Pezizomycotina</taxon>
        <taxon>Eurotiomycetes</taxon>
        <taxon>Eurotiomycetidae</taxon>
        <taxon>Eurotiales</taxon>
        <taxon>Aspergillaceae</taxon>
        <taxon>Aspergillus</taxon>
        <taxon>Aspergillus subgen. Circumdati</taxon>
    </lineage>
</organism>
<feature type="transmembrane region" description="Helical" evidence="1">
    <location>
        <begin position="64"/>
        <end position="85"/>
    </location>
</feature>
<evidence type="ECO:0008006" key="4">
    <source>
        <dbReference type="Google" id="ProtNLM"/>
    </source>
</evidence>
<keyword evidence="1" id="KW-0472">Membrane</keyword>
<sequence length="86" mass="10013">MRLEECKGTVSAIHNKREGRTCVMTGWDLYDHSFLFFFFFFFFPILVWINCICIIVIVMTILHLLCTCHGACGVFESPIFLVLIFP</sequence>
<reference evidence="3" key="1">
    <citation type="journal article" date="2021" name="G3 (Bethesda)">
        <title>Chromosome assembled and annotated genome sequence of Aspergillus flavus NRRL 3357.</title>
        <authorList>
            <person name="Skerker J.M."/>
            <person name="Pianalto K.M."/>
            <person name="Mondo S.J."/>
            <person name="Yang K."/>
            <person name="Arkin A.P."/>
            <person name="Keller N.P."/>
            <person name="Grigoriev I.V."/>
            <person name="Louise Glass N.L."/>
        </authorList>
    </citation>
    <scope>NUCLEOTIDE SEQUENCE [LARGE SCALE GENOMIC DNA]</scope>
    <source>
        <strain evidence="3">ATCC 200026 / FGSC A1120 / IAM 13836 / NRRL 3357 / JCM 12722 / SRRC 167</strain>
    </source>
</reference>
<dbReference type="VEuPathDB" id="FungiDB:F9C07_1079298"/>
<feature type="transmembrane region" description="Helical" evidence="1">
    <location>
        <begin position="34"/>
        <end position="57"/>
    </location>
</feature>
<keyword evidence="1" id="KW-0812">Transmembrane</keyword>
<proteinExistence type="predicted"/>
<accession>A0A7U2MQV0</accession>